<reference evidence="1" key="1">
    <citation type="submission" date="2023-03" db="EMBL/GenBank/DDBJ databases">
        <title>Massive genome expansion in bonnet fungi (Mycena s.s.) driven by repeated elements and novel gene families across ecological guilds.</title>
        <authorList>
            <consortium name="Lawrence Berkeley National Laboratory"/>
            <person name="Harder C.B."/>
            <person name="Miyauchi S."/>
            <person name="Viragh M."/>
            <person name="Kuo A."/>
            <person name="Thoen E."/>
            <person name="Andreopoulos B."/>
            <person name="Lu D."/>
            <person name="Skrede I."/>
            <person name="Drula E."/>
            <person name="Henrissat B."/>
            <person name="Morin E."/>
            <person name="Kohler A."/>
            <person name="Barry K."/>
            <person name="LaButti K."/>
            <person name="Morin E."/>
            <person name="Salamov A."/>
            <person name="Lipzen A."/>
            <person name="Mereny Z."/>
            <person name="Hegedus B."/>
            <person name="Baldrian P."/>
            <person name="Stursova M."/>
            <person name="Weitz H."/>
            <person name="Taylor A."/>
            <person name="Grigoriev I.V."/>
            <person name="Nagy L.G."/>
            <person name="Martin F."/>
            <person name="Kauserud H."/>
        </authorList>
    </citation>
    <scope>NUCLEOTIDE SEQUENCE</scope>
    <source>
        <strain evidence="1">9144</strain>
    </source>
</reference>
<sequence>MLREPPLAGNVFYTHVYRSLHEPQLLTKLNLVEYPKDASGTVGFNVFYACGGKIRRITDCMVFRRAACWAVACSVMGNNAGFKAGNAFTTYGVDAESRLQNTEGIKILLVTKVFRLMRPKTAKNRLLICPIIIFGIRIGT</sequence>
<name>A0AAD6UYD8_9AGAR</name>
<organism evidence="1 2">
    <name type="scientific">Mycena pura</name>
    <dbReference type="NCBI Taxonomy" id="153505"/>
    <lineage>
        <taxon>Eukaryota</taxon>
        <taxon>Fungi</taxon>
        <taxon>Dikarya</taxon>
        <taxon>Basidiomycota</taxon>
        <taxon>Agaricomycotina</taxon>
        <taxon>Agaricomycetes</taxon>
        <taxon>Agaricomycetidae</taxon>
        <taxon>Agaricales</taxon>
        <taxon>Marasmiineae</taxon>
        <taxon>Mycenaceae</taxon>
        <taxon>Mycena</taxon>
    </lineage>
</organism>
<keyword evidence="2" id="KW-1185">Reference proteome</keyword>
<dbReference type="AlphaFoldDB" id="A0AAD6UYD8"/>
<gene>
    <name evidence="1" type="ORF">GGX14DRAFT_404388</name>
</gene>
<dbReference type="EMBL" id="JARJCW010000095">
    <property type="protein sequence ID" value="KAJ7194829.1"/>
    <property type="molecule type" value="Genomic_DNA"/>
</dbReference>
<proteinExistence type="predicted"/>
<protein>
    <submittedName>
        <fullName evidence="1">Uncharacterized protein</fullName>
    </submittedName>
</protein>
<evidence type="ECO:0000313" key="1">
    <source>
        <dbReference type="EMBL" id="KAJ7194829.1"/>
    </source>
</evidence>
<dbReference type="Proteomes" id="UP001219525">
    <property type="component" value="Unassembled WGS sequence"/>
</dbReference>
<evidence type="ECO:0000313" key="2">
    <source>
        <dbReference type="Proteomes" id="UP001219525"/>
    </source>
</evidence>
<accession>A0AAD6UYD8</accession>
<comment type="caution">
    <text evidence="1">The sequence shown here is derived from an EMBL/GenBank/DDBJ whole genome shotgun (WGS) entry which is preliminary data.</text>
</comment>